<comment type="caution">
    <text evidence="3">The sequence shown here is derived from an EMBL/GenBank/DDBJ whole genome shotgun (WGS) entry which is preliminary data.</text>
</comment>
<keyword evidence="2" id="KW-0472">Membrane</keyword>
<feature type="transmembrane region" description="Helical" evidence="2">
    <location>
        <begin position="67"/>
        <end position="84"/>
    </location>
</feature>
<keyword evidence="2" id="KW-1133">Transmembrane helix</keyword>
<dbReference type="Proteomes" id="UP000177817">
    <property type="component" value="Unassembled WGS sequence"/>
</dbReference>
<feature type="transmembrane region" description="Helical" evidence="2">
    <location>
        <begin position="96"/>
        <end position="119"/>
    </location>
</feature>
<organism evidence="3 4">
    <name type="scientific">Candidatus Komeilibacteria bacterium RIFCSPHIGHO2_01_FULL_52_14</name>
    <dbReference type="NCBI Taxonomy" id="1798549"/>
    <lineage>
        <taxon>Bacteria</taxon>
        <taxon>Candidatus Komeiliibacteriota</taxon>
    </lineage>
</organism>
<reference evidence="3 4" key="1">
    <citation type="journal article" date="2016" name="Nat. Commun.">
        <title>Thousands of microbial genomes shed light on interconnected biogeochemical processes in an aquifer system.</title>
        <authorList>
            <person name="Anantharaman K."/>
            <person name="Brown C.T."/>
            <person name="Hug L.A."/>
            <person name="Sharon I."/>
            <person name="Castelle C.J."/>
            <person name="Probst A.J."/>
            <person name="Thomas B.C."/>
            <person name="Singh A."/>
            <person name="Wilkins M.J."/>
            <person name="Karaoz U."/>
            <person name="Brodie E.L."/>
            <person name="Williams K.H."/>
            <person name="Hubbard S.S."/>
            <person name="Banfield J.F."/>
        </authorList>
    </citation>
    <scope>NUCLEOTIDE SEQUENCE [LARGE SCALE GENOMIC DNA]</scope>
</reference>
<evidence type="ECO:0000256" key="1">
    <source>
        <dbReference type="SAM" id="MobiDB-lite"/>
    </source>
</evidence>
<keyword evidence="2" id="KW-0812">Transmembrane</keyword>
<dbReference type="AlphaFoldDB" id="A0A1G2BJZ9"/>
<evidence type="ECO:0000256" key="2">
    <source>
        <dbReference type="SAM" id="Phobius"/>
    </source>
</evidence>
<gene>
    <name evidence="3" type="ORF">A2677_02880</name>
</gene>
<feature type="transmembrane region" description="Helical" evidence="2">
    <location>
        <begin position="12"/>
        <end position="31"/>
    </location>
</feature>
<evidence type="ECO:0000313" key="3">
    <source>
        <dbReference type="EMBL" id="OGY89491.1"/>
    </source>
</evidence>
<sequence>MTSRSGNDRVLSPAAFMRICVFALGLVYGFFGGLLFIAAWPAALMVGYVTGARILNACEFRDFKLSYTIWSTLGIIAGQIPGWISWAAGSTLPRPFLWMLLGPMVAGLLYVGGIGYAVLMRAVRTRPSKGATPPTSGDHGPSAQYHKHNPTPEERRNSQLRTVNV</sequence>
<accession>A0A1G2BJZ9</accession>
<dbReference type="EMBL" id="MHKK01000032">
    <property type="protein sequence ID" value="OGY89491.1"/>
    <property type="molecule type" value="Genomic_DNA"/>
</dbReference>
<evidence type="ECO:0000313" key="4">
    <source>
        <dbReference type="Proteomes" id="UP000177817"/>
    </source>
</evidence>
<feature type="region of interest" description="Disordered" evidence="1">
    <location>
        <begin position="128"/>
        <end position="165"/>
    </location>
</feature>
<name>A0A1G2BJZ9_9BACT</name>
<protein>
    <submittedName>
        <fullName evidence="3">Uncharacterized protein</fullName>
    </submittedName>
</protein>
<proteinExistence type="predicted"/>